<dbReference type="STRING" id="1661398.A0A482VKB2"/>
<gene>
    <name evidence="1" type="ORF">BDFB_014197</name>
</gene>
<sequence length="174" mass="19850">EDKANFVHLTPFARRRIVGLREGRFSFRQIAVRVGQSPAEEPQHQKITSLKYWLSGRDALQLDLLRIIPILFGGPRWAADSGNYRNLACVIERHVHHTTGIVVWGAITHGSTFPLHMVRSTMTAVKYVNEVLRPTLVPYVRNIEDGVFQQNNARPHIARASLTFLEEQHIEVLP</sequence>
<dbReference type="InterPro" id="IPR036397">
    <property type="entry name" value="RNaseH_sf"/>
</dbReference>
<name>A0A482VKB2_ASBVE</name>
<comment type="caution">
    <text evidence="1">The sequence shown here is derived from an EMBL/GenBank/DDBJ whole genome shotgun (WGS) entry which is preliminary data.</text>
</comment>
<feature type="non-terminal residue" evidence="1">
    <location>
        <position position="174"/>
    </location>
</feature>
<dbReference type="EMBL" id="QDEB01090757">
    <property type="protein sequence ID" value="RZC33220.1"/>
    <property type="molecule type" value="Genomic_DNA"/>
</dbReference>
<dbReference type="OrthoDB" id="25402at2759"/>
<dbReference type="Gene3D" id="3.30.420.10">
    <property type="entry name" value="Ribonuclease H-like superfamily/Ribonuclease H"/>
    <property type="match status" value="1"/>
</dbReference>
<proteinExistence type="predicted"/>
<evidence type="ECO:0000313" key="1">
    <source>
        <dbReference type="EMBL" id="RZC33220.1"/>
    </source>
</evidence>
<evidence type="ECO:0008006" key="3">
    <source>
        <dbReference type="Google" id="ProtNLM"/>
    </source>
</evidence>
<protein>
    <recommendedName>
        <fullName evidence="3">DDE 3 domain containing protein</fullName>
    </recommendedName>
</protein>
<dbReference type="AlphaFoldDB" id="A0A482VKB2"/>
<dbReference type="GO" id="GO:0003676">
    <property type="term" value="F:nucleic acid binding"/>
    <property type="evidence" value="ECO:0007669"/>
    <property type="project" value="InterPro"/>
</dbReference>
<reference evidence="1 2" key="1">
    <citation type="submission" date="2017-03" db="EMBL/GenBank/DDBJ databases">
        <title>Genome of the blue death feigning beetle - Asbolus verrucosus.</title>
        <authorList>
            <person name="Rider S.D."/>
        </authorList>
    </citation>
    <scope>NUCLEOTIDE SEQUENCE [LARGE SCALE GENOMIC DNA]</scope>
    <source>
        <strain evidence="1">Butters</strain>
        <tissue evidence="1">Head and leg muscle</tissue>
    </source>
</reference>
<keyword evidence="2" id="KW-1185">Reference proteome</keyword>
<dbReference type="Proteomes" id="UP000292052">
    <property type="component" value="Unassembled WGS sequence"/>
</dbReference>
<evidence type="ECO:0000313" key="2">
    <source>
        <dbReference type="Proteomes" id="UP000292052"/>
    </source>
</evidence>
<organism evidence="1 2">
    <name type="scientific">Asbolus verrucosus</name>
    <name type="common">Desert ironclad beetle</name>
    <dbReference type="NCBI Taxonomy" id="1661398"/>
    <lineage>
        <taxon>Eukaryota</taxon>
        <taxon>Metazoa</taxon>
        <taxon>Ecdysozoa</taxon>
        <taxon>Arthropoda</taxon>
        <taxon>Hexapoda</taxon>
        <taxon>Insecta</taxon>
        <taxon>Pterygota</taxon>
        <taxon>Neoptera</taxon>
        <taxon>Endopterygota</taxon>
        <taxon>Coleoptera</taxon>
        <taxon>Polyphaga</taxon>
        <taxon>Cucujiformia</taxon>
        <taxon>Tenebrionidae</taxon>
        <taxon>Pimeliinae</taxon>
        <taxon>Asbolus</taxon>
    </lineage>
</organism>
<feature type="non-terminal residue" evidence="1">
    <location>
        <position position="1"/>
    </location>
</feature>
<accession>A0A482VKB2</accession>